<name>A0A0A9D7Q7_ARUDO</name>
<protein>
    <submittedName>
        <fullName evidence="7">POLH</fullName>
    </submittedName>
</protein>
<reference evidence="7" key="1">
    <citation type="submission" date="2014-09" db="EMBL/GenBank/DDBJ databases">
        <authorList>
            <person name="Magalhaes I.L.F."/>
            <person name="Oliveira U."/>
            <person name="Santos F.R."/>
            <person name="Vidigal T.H.D.A."/>
            <person name="Brescovit A.D."/>
            <person name="Santos A.J."/>
        </authorList>
    </citation>
    <scope>NUCLEOTIDE SEQUENCE</scope>
    <source>
        <tissue evidence="7">Shoot tissue taken approximately 20 cm above the soil surface</tissue>
    </source>
</reference>
<dbReference type="Gene3D" id="1.10.150.20">
    <property type="entry name" value="5' to 3' exonuclease, C-terminal subdomain"/>
    <property type="match status" value="1"/>
</dbReference>
<dbReference type="InterPro" id="IPR043502">
    <property type="entry name" value="DNA/RNA_pol_sf"/>
</dbReference>
<dbReference type="GO" id="GO:0003887">
    <property type="term" value="F:DNA-directed DNA polymerase activity"/>
    <property type="evidence" value="ECO:0007669"/>
    <property type="project" value="TreeGrafter"/>
</dbReference>
<accession>A0A0A9D7Q7</accession>
<dbReference type="GO" id="GO:0035861">
    <property type="term" value="C:site of double-strand break"/>
    <property type="evidence" value="ECO:0007669"/>
    <property type="project" value="TreeGrafter"/>
</dbReference>
<dbReference type="Gene3D" id="3.30.70.270">
    <property type="match status" value="1"/>
</dbReference>
<keyword evidence="2" id="KW-0808">Transferase</keyword>
<dbReference type="PANTHER" id="PTHR45873:SF1">
    <property type="entry name" value="DNA POLYMERASE ETA"/>
    <property type="match status" value="1"/>
</dbReference>
<dbReference type="GO" id="GO:0006281">
    <property type="term" value="P:DNA repair"/>
    <property type="evidence" value="ECO:0007669"/>
    <property type="project" value="UniProtKB-KW"/>
</dbReference>
<evidence type="ECO:0000256" key="3">
    <source>
        <dbReference type="ARBA" id="ARBA00022723"/>
    </source>
</evidence>
<dbReference type="PANTHER" id="PTHR45873">
    <property type="entry name" value="DNA POLYMERASE ETA"/>
    <property type="match status" value="1"/>
</dbReference>
<evidence type="ECO:0000256" key="6">
    <source>
        <dbReference type="ARBA" id="ARBA00023242"/>
    </source>
</evidence>
<dbReference type="GO" id="GO:0005657">
    <property type="term" value="C:replication fork"/>
    <property type="evidence" value="ECO:0007669"/>
    <property type="project" value="TreeGrafter"/>
</dbReference>
<proteinExistence type="predicted"/>
<evidence type="ECO:0000256" key="1">
    <source>
        <dbReference type="ARBA" id="ARBA00004123"/>
    </source>
</evidence>
<comment type="subcellular location">
    <subcellularLocation>
        <location evidence="1">Nucleus</location>
    </subcellularLocation>
</comment>
<dbReference type="AlphaFoldDB" id="A0A0A9D7Q7"/>
<keyword evidence="5" id="KW-0234">DNA repair</keyword>
<evidence type="ECO:0000256" key="5">
    <source>
        <dbReference type="ARBA" id="ARBA00023204"/>
    </source>
</evidence>
<keyword evidence="4" id="KW-0227">DNA damage</keyword>
<dbReference type="GO" id="GO:0005634">
    <property type="term" value="C:nucleus"/>
    <property type="evidence" value="ECO:0007669"/>
    <property type="project" value="UniProtKB-SubCell"/>
</dbReference>
<evidence type="ECO:0000313" key="7">
    <source>
        <dbReference type="EMBL" id="JAD79782.1"/>
    </source>
</evidence>
<dbReference type="GO" id="GO:0009314">
    <property type="term" value="P:response to radiation"/>
    <property type="evidence" value="ECO:0007669"/>
    <property type="project" value="TreeGrafter"/>
</dbReference>
<sequence length="114" mass="12332">MVWLTTGVQRGEANVSCMAVFSADGSTHQWRCSKLVSGMHKPAEQTVVPSSVQEFLASLPVKKMKQLGGKLGSSLQDDLGVETIGDLLSFTKEKLQEHYGVNTGTLVVEDCKGY</sequence>
<dbReference type="SUPFAM" id="SSF56672">
    <property type="entry name" value="DNA/RNA polymerases"/>
    <property type="match status" value="1"/>
</dbReference>
<dbReference type="EMBL" id="GBRH01218113">
    <property type="protein sequence ID" value="JAD79782.1"/>
    <property type="molecule type" value="Transcribed_RNA"/>
</dbReference>
<dbReference type="GO" id="GO:0046872">
    <property type="term" value="F:metal ion binding"/>
    <property type="evidence" value="ECO:0007669"/>
    <property type="project" value="UniProtKB-KW"/>
</dbReference>
<dbReference type="FunFam" id="1.10.150.20:FF:000014">
    <property type="entry name" value="Polymerase (DNA directed), eta"/>
    <property type="match status" value="1"/>
</dbReference>
<dbReference type="GO" id="GO:0042276">
    <property type="term" value="P:error-prone translesion synthesis"/>
    <property type="evidence" value="ECO:0007669"/>
    <property type="project" value="TreeGrafter"/>
</dbReference>
<dbReference type="Pfam" id="PF21704">
    <property type="entry name" value="POLH-Rev1_HhH"/>
    <property type="match status" value="1"/>
</dbReference>
<dbReference type="InterPro" id="IPR052230">
    <property type="entry name" value="DNA_polymerase_eta"/>
</dbReference>
<keyword evidence="6" id="KW-0539">Nucleus</keyword>
<evidence type="ECO:0000256" key="4">
    <source>
        <dbReference type="ARBA" id="ARBA00022763"/>
    </source>
</evidence>
<reference evidence="7" key="2">
    <citation type="journal article" date="2015" name="Data Brief">
        <title>Shoot transcriptome of the giant reed, Arundo donax.</title>
        <authorList>
            <person name="Barrero R.A."/>
            <person name="Guerrero F.D."/>
            <person name="Moolhuijzen P."/>
            <person name="Goolsby J.A."/>
            <person name="Tidwell J."/>
            <person name="Bellgard S.E."/>
            <person name="Bellgard M.I."/>
        </authorList>
    </citation>
    <scope>NUCLEOTIDE SEQUENCE</scope>
    <source>
        <tissue evidence="7">Shoot tissue taken approximately 20 cm above the soil surface</tissue>
    </source>
</reference>
<evidence type="ECO:0000256" key="2">
    <source>
        <dbReference type="ARBA" id="ARBA00022679"/>
    </source>
</evidence>
<dbReference type="InterPro" id="IPR043128">
    <property type="entry name" value="Rev_trsase/Diguanyl_cyclase"/>
</dbReference>
<keyword evidence="3" id="KW-0479">Metal-binding</keyword>
<organism evidence="7">
    <name type="scientific">Arundo donax</name>
    <name type="common">Giant reed</name>
    <name type="synonym">Donax arundinaceus</name>
    <dbReference type="NCBI Taxonomy" id="35708"/>
    <lineage>
        <taxon>Eukaryota</taxon>
        <taxon>Viridiplantae</taxon>
        <taxon>Streptophyta</taxon>
        <taxon>Embryophyta</taxon>
        <taxon>Tracheophyta</taxon>
        <taxon>Spermatophyta</taxon>
        <taxon>Magnoliopsida</taxon>
        <taxon>Liliopsida</taxon>
        <taxon>Poales</taxon>
        <taxon>Poaceae</taxon>
        <taxon>PACMAD clade</taxon>
        <taxon>Arundinoideae</taxon>
        <taxon>Arundineae</taxon>
        <taxon>Arundo</taxon>
    </lineage>
</organism>